<dbReference type="Gene3D" id="3.90.1570.10">
    <property type="entry name" value="tt1808, chain A"/>
    <property type="match status" value="1"/>
</dbReference>
<keyword evidence="3" id="KW-1185">Reference proteome</keyword>
<dbReference type="EMBL" id="JAMQOL010000006">
    <property type="protein sequence ID" value="MCM4077042.1"/>
    <property type="molecule type" value="Genomic_DNA"/>
</dbReference>
<protein>
    <submittedName>
        <fullName evidence="2">Uma2 family endonuclease</fullName>
    </submittedName>
</protein>
<evidence type="ECO:0000313" key="2">
    <source>
        <dbReference type="EMBL" id="MCM4077042.1"/>
    </source>
</evidence>
<dbReference type="InterPro" id="IPR012296">
    <property type="entry name" value="Nuclease_put_TT1808"/>
</dbReference>
<dbReference type="PANTHER" id="PTHR35400">
    <property type="entry name" value="SLR1083 PROTEIN"/>
    <property type="match status" value="1"/>
</dbReference>
<dbReference type="SUPFAM" id="SSF52980">
    <property type="entry name" value="Restriction endonuclease-like"/>
    <property type="match status" value="1"/>
</dbReference>
<keyword evidence="2" id="KW-0540">Nuclease</keyword>
<organism evidence="2 3">
    <name type="scientific">Paractinoplanes hotanensis</name>
    <dbReference type="NCBI Taxonomy" id="2906497"/>
    <lineage>
        <taxon>Bacteria</taxon>
        <taxon>Bacillati</taxon>
        <taxon>Actinomycetota</taxon>
        <taxon>Actinomycetes</taxon>
        <taxon>Micromonosporales</taxon>
        <taxon>Micromonosporaceae</taxon>
        <taxon>Paractinoplanes</taxon>
    </lineage>
</organism>
<evidence type="ECO:0000259" key="1">
    <source>
        <dbReference type="Pfam" id="PF05685"/>
    </source>
</evidence>
<accession>A0ABT0XV62</accession>
<feature type="domain" description="Putative restriction endonuclease" evidence="1">
    <location>
        <begin position="26"/>
        <end position="182"/>
    </location>
</feature>
<dbReference type="InterPro" id="IPR011335">
    <property type="entry name" value="Restrct_endonuc-II-like"/>
</dbReference>
<evidence type="ECO:0000313" key="3">
    <source>
        <dbReference type="Proteomes" id="UP001523216"/>
    </source>
</evidence>
<proteinExistence type="predicted"/>
<gene>
    <name evidence="2" type="ORF">LXN57_05615</name>
</gene>
<comment type="caution">
    <text evidence="2">The sequence shown here is derived from an EMBL/GenBank/DDBJ whole genome shotgun (WGS) entry which is preliminary data.</text>
</comment>
<dbReference type="CDD" id="cd06260">
    <property type="entry name" value="DUF820-like"/>
    <property type="match status" value="1"/>
</dbReference>
<dbReference type="InterPro" id="IPR008538">
    <property type="entry name" value="Uma2"/>
</dbReference>
<keyword evidence="2" id="KW-0378">Hydrolase</keyword>
<dbReference type="RefSeq" id="WP_251796912.1">
    <property type="nucleotide sequence ID" value="NZ_JAMQOL010000006.1"/>
</dbReference>
<dbReference type="GO" id="GO:0004519">
    <property type="term" value="F:endonuclease activity"/>
    <property type="evidence" value="ECO:0007669"/>
    <property type="project" value="UniProtKB-KW"/>
</dbReference>
<sequence length="195" mass="21045">MTTVFTADKPSANGMIFADGRPMTGEDYLALGVTSPRVELLDGSLLVTPNPTRAHQKIARHLANTLEANADPALLEVGDAVNVQLGPDRMVIPDVVVFAADDEVDDLIIDSTFVVLVCEIHSPSNATTDKVLKKHYYAVAGIPWYLMVDPEAGTFTLYQLAGSAYMEHSVTKVGEILRLTEPVIVDLDPATLLPD</sequence>
<dbReference type="Proteomes" id="UP001523216">
    <property type="component" value="Unassembled WGS sequence"/>
</dbReference>
<dbReference type="Pfam" id="PF05685">
    <property type="entry name" value="Uma2"/>
    <property type="match status" value="1"/>
</dbReference>
<dbReference type="PANTHER" id="PTHR35400:SF3">
    <property type="entry name" value="SLL1072 PROTEIN"/>
    <property type="match status" value="1"/>
</dbReference>
<name>A0ABT0XV62_9ACTN</name>
<keyword evidence="2" id="KW-0255">Endonuclease</keyword>
<reference evidence="2 3" key="1">
    <citation type="submission" date="2022-06" db="EMBL/GenBank/DDBJ databases">
        <title>Actinoplanes abujensis sp. nov., isolated from Nigerian arid soil.</title>
        <authorList>
            <person name="Ding P."/>
        </authorList>
    </citation>
    <scope>NUCLEOTIDE SEQUENCE [LARGE SCALE GENOMIC DNA]</scope>
    <source>
        <strain evidence="3">TRM88002</strain>
    </source>
</reference>